<keyword evidence="1" id="KW-0175">Coiled coil</keyword>
<evidence type="ECO:0000313" key="2">
    <source>
        <dbReference type="EMBL" id="QHU19289.1"/>
    </source>
</evidence>
<organism evidence="2">
    <name type="scientific">viral metagenome</name>
    <dbReference type="NCBI Taxonomy" id="1070528"/>
    <lineage>
        <taxon>unclassified sequences</taxon>
        <taxon>metagenomes</taxon>
        <taxon>organismal metagenomes</taxon>
    </lineage>
</organism>
<sequence>MNIDSIINSSKKENDLHEIRKDNELQVNSIYRFKFTDLFMKDLYNFSKIHQYDERNDFKEAWKIWLEENDEAVDKELERLLRLGYHGDVLNKMFKSARYYFRKKTTDKKEPKERRQYSSLNKELLNEMDKHIEENKCKENYAPKNGFIDFCLKNELILKEGISRMFEQGIKDKELIQNKIKKTYKNRYFMITNK</sequence>
<accession>A0A6C0KNT2</accession>
<proteinExistence type="predicted"/>
<reference evidence="2" key="1">
    <citation type="journal article" date="2020" name="Nature">
        <title>Giant virus diversity and host interactions through global metagenomics.</title>
        <authorList>
            <person name="Schulz F."/>
            <person name="Roux S."/>
            <person name="Paez-Espino D."/>
            <person name="Jungbluth S."/>
            <person name="Walsh D.A."/>
            <person name="Denef V.J."/>
            <person name="McMahon K.D."/>
            <person name="Konstantinidis K.T."/>
            <person name="Eloe-Fadrosh E.A."/>
            <person name="Kyrpides N.C."/>
            <person name="Woyke T."/>
        </authorList>
    </citation>
    <scope>NUCLEOTIDE SEQUENCE</scope>
    <source>
        <strain evidence="2">GVMAG-S-3300013014-104</strain>
    </source>
</reference>
<name>A0A6C0KNT2_9ZZZZ</name>
<feature type="coiled-coil region" evidence="1">
    <location>
        <begin position="114"/>
        <end position="141"/>
    </location>
</feature>
<protein>
    <submittedName>
        <fullName evidence="2">Uncharacterized protein</fullName>
    </submittedName>
</protein>
<evidence type="ECO:0000256" key="1">
    <source>
        <dbReference type="SAM" id="Coils"/>
    </source>
</evidence>
<dbReference type="EMBL" id="MN740947">
    <property type="protein sequence ID" value="QHU19289.1"/>
    <property type="molecule type" value="Genomic_DNA"/>
</dbReference>
<dbReference type="AlphaFoldDB" id="A0A6C0KNT2"/>